<keyword evidence="1" id="KW-0677">Repeat</keyword>
<feature type="domain" description="Apple" evidence="4">
    <location>
        <begin position="29"/>
        <end position="100"/>
    </location>
</feature>
<keyword evidence="3" id="KW-0472">Membrane</keyword>
<evidence type="ECO:0000256" key="2">
    <source>
        <dbReference type="ARBA" id="ARBA00023157"/>
    </source>
</evidence>
<feature type="transmembrane region" description="Helical" evidence="3">
    <location>
        <begin position="209"/>
        <end position="230"/>
    </location>
</feature>
<dbReference type="InterPro" id="IPR003609">
    <property type="entry name" value="Pan_app"/>
</dbReference>
<keyword evidence="2" id="KW-1015">Disulfide bond</keyword>
<dbReference type="AlphaFoldDB" id="A0A915L3A8"/>
<sequence>VHSKNIKPDSISGIIKSLEQWETSSNGGIQSDCDYQGMDISNEITDTVKMCKEKCSNDILCTHFTWVPNWKFQQNMCFLKYASTKDEATKSLKINLGTQCGLINAKFEDLWVKGVSFRHNCYYAGQDVDQKRSLTVQQCLLQCSRMSNCTHITWSRNVSSKDAICYFKYAAGGIAWYRETDNDLDKCGTFVTKIDMANFFLQKLESWKFIIITSFDKMFIITMLICLLVVTDSWTQNFVGAEECVQSACDRYCRAKGCRRGGDCEYRTNSCICYDCWLDK</sequence>
<dbReference type="GO" id="GO:0005576">
    <property type="term" value="C:extracellular region"/>
    <property type="evidence" value="ECO:0007669"/>
    <property type="project" value="InterPro"/>
</dbReference>
<protein>
    <submittedName>
        <fullName evidence="6">Apple domain-containing protein</fullName>
    </submittedName>
</protein>
<dbReference type="Proteomes" id="UP000887565">
    <property type="component" value="Unplaced"/>
</dbReference>
<proteinExistence type="predicted"/>
<organism evidence="5 6">
    <name type="scientific">Romanomermis culicivorax</name>
    <name type="common">Nematode worm</name>
    <dbReference type="NCBI Taxonomy" id="13658"/>
    <lineage>
        <taxon>Eukaryota</taxon>
        <taxon>Metazoa</taxon>
        <taxon>Ecdysozoa</taxon>
        <taxon>Nematoda</taxon>
        <taxon>Enoplea</taxon>
        <taxon>Dorylaimia</taxon>
        <taxon>Mermithida</taxon>
        <taxon>Mermithoidea</taxon>
        <taxon>Mermithidae</taxon>
        <taxon>Romanomermis</taxon>
    </lineage>
</organism>
<evidence type="ECO:0000259" key="4">
    <source>
        <dbReference type="SMART" id="SM00223"/>
    </source>
</evidence>
<evidence type="ECO:0000256" key="3">
    <source>
        <dbReference type="SAM" id="Phobius"/>
    </source>
</evidence>
<dbReference type="InterPro" id="IPR000177">
    <property type="entry name" value="Apple"/>
</dbReference>
<keyword evidence="5" id="KW-1185">Reference proteome</keyword>
<evidence type="ECO:0000256" key="1">
    <source>
        <dbReference type="ARBA" id="ARBA00022737"/>
    </source>
</evidence>
<accession>A0A915L3A8</accession>
<reference evidence="6" key="1">
    <citation type="submission" date="2022-11" db="UniProtKB">
        <authorList>
            <consortium name="WormBaseParasite"/>
        </authorList>
    </citation>
    <scope>IDENTIFICATION</scope>
</reference>
<name>A0A915L3A8_ROMCU</name>
<dbReference type="WBParaSite" id="nRc.2.0.1.t45226-RA">
    <property type="protein sequence ID" value="nRc.2.0.1.t45226-RA"/>
    <property type="gene ID" value="nRc.2.0.1.g45226"/>
</dbReference>
<dbReference type="Pfam" id="PF14295">
    <property type="entry name" value="PAN_4"/>
    <property type="match status" value="2"/>
</dbReference>
<keyword evidence="3" id="KW-1133">Transmembrane helix</keyword>
<dbReference type="Gene3D" id="3.50.4.10">
    <property type="entry name" value="Hepatocyte Growth Factor"/>
    <property type="match status" value="2"/>
</dbReference>
<evidence type="ECO:0000313" key="5">
    <source>
        <dbReference type="Proteomes" id="UP000887565"/>
    </source>
</evidence>
<dbReference type="GO" id="GO:0006508">
    <property type="term" value="P:proteolysis"/>
    <property type="evidence" value="ECO:0007669"/>
    <property type="project" value="InterPro"/>
</dbReference>
<dbReference type="SMART" id="SM00223">
    <property type="entry name" value="APPLE"/>
    <property type="match status" value="1"/>
</dbReference>
<keyword evidence="3" id="KW-0812">Transmembrane</keyword>
<evidence type="ECO:0000313" key="6">
    <source>
        <dbReference type="WBParaSite" id="nRc.2.0.1.t45226-RA"/>
    </source>
</evidence>